<dbReference type="Pfam" id="PF00817">
    <property type="entry name" value="IMS"/>
    <property type="match status" value="1"/>
</dbReference>
<feature type="region of interest" description="Disordered" evidence="2">
    <location>
        <begin position="1"/>
        <end position="58"/>
    </location>
</feature>
<dbReference type="OrthoDB" id="5244088at2"/>
<dbReference type="InterPro" id="IPR050356">
    <property type="entry name" value="SulA_CellDiv_inhibitor"/>
</dbReference>
<dbReference type="KEGG" id="eke:EK0264_15320"/>
<evidence type="ECO:0000259" key="3">
    <source>
        <dbReference type="PROSITE" id="PS50173"/>
    </source>
</evidence>
<keyword evidence="5" id="KW-1185">Reference proteome</keyword>
<gene>
    <name evidence="4" type="ORF">EK0264_15320</name>
</gene>
<dbReference type="EMBL" id="CP047156">
    <property type="protein sequence ID" value="QHC01522.1"/>
    <property type="molecule type" value="Genomic_DNA"/>
</dbReference>
<dbReference type="Gene3D" id="3.40.1170.60">
    <property type="match status" value="1"/>
</dbReference>
<dbReference type="Proteomes" id="UP000463857">
    <property type="component" value="Chromosome"/>
</dbReference>
<sequence>MSPSDRRVREHRRRPNPSAAEPHGAEERSGSGESKTSPSDRRVREHRRPPDQPDLALFDFDAVESEPAPRILVMWYPDWPVVALDPTVPLDDRAIAVLEAGKVLACSPAARVHGIRRGMRRRDAQSRLPSLVCHDYQPEYDARAFEPLLAAIEHVSPGVEPIRPGMCATAARGPTRYFGAEDRFIDALGEYLESLGFPDARFGIADGTFAASQAAKADLIVPPGQSPTFLRDLPVGVLDRPELADVLRRMGLRTLGAFAELPTGQVAARFGADGVLAHRLAAGRERRRLAVRTPPPELTVTAPIDPPLERIDAIAFGVRRYADTFVEHLADRDLVCTALQLRIEGEDGSVAERLWRHPRWFTAGDVVDRVRWQLHSASPAGQGIGLQDSGNITGAIEAVTFAPREVDRTGVYADELWGPRGPDERVHRAFTRVQSILDHTSVVTLTRSGGRGPRDFCTASPWGERPLVARDPQAPWPGRLPDPAPSRILSPPWSVIVQGSKDRLYINDRGFLSEDPVSVIFRDHSREDILEWSGPWSSDETWWDAGKHLTLHRIQAITAKSAYLLALNGSDWWLEGIYD</sequence>
<evidence type="ECO:0000256" key="1">
    <source>
        <dbReference type="ARBA" id="ARBA00022763"/>
    </source>
</evidence>
<dbReference type="InterPro" id="IPR043502">
    <property type="entry name" value="DNA/RNA_pol_sf"/>
</dbReference>
<feature type="compositionally biased region" description="Basic and acidic residues" evidence="2">
    <location>
        <begin position="38"/>
        <end position="51"/>
    </location>
</feature>
<dbReference type="InParanoid" id="A0A7L4YR38"/>
<organism evidence="4 5">
    <name type="scientific">Epidermidibacterium keratini</name>
    <dbReference type="NCBI Taxonomy" id="1891644"/>
    <lineage>
        <taxon>Bacteria</taxon>
        <taxon>Bacillati</taxon>
        <taxon>Actinomycetota</taxon>
        <taxon>Actinomycetes</taxon>
        <taxon>Sporichthyales</taxon>
        <taxon>Sporichthyaceae</taxon>
        <taxon>Epidermidibacterium</taxon>
    </lineage>
</organism>
<reference evidence="4 5" key="1">
    <citation type="journal article" date="2018" name="Int. J. Syst. Evol. Microbiol.">
        <title>Epidermidibacterium keratini gen. nov., sp. nov., a member of the family Sporichthyaceae, isolated from keratin epidermis.</title>
        <authorList>
            <person name="Lee D.G."/>
            <person name="Trujillo M.E."/>
            <person name="Kang S."/>
            <person name="Nam J.J."/>
            <person name="Kim Y.J."/>
        </authorList>
    </citation>
    <scope>NUCLEOTIDE SEQUENCE [LARGE SCALE GENOMIC DNA]</scope>
    <source>
        <strain evidence="4 5">EPI-7</strain>
    </source>
</reference>
<dbReference type="RefSeq" id="WP_159546657.1">
    <property type="nucleotide sequence ID" value="NZ_CP047156.1"/>
</dbReference>
<evidence type="ECO:0000313" key="4">
    <source>
        <dbReference type="EMBL" id="QHC01522.1"/>
    </source>
</evidence>
<dbReference type="PANTHER" id="PTHR35369:SF2">
    <property type="entry name" value="BLR3025 PROTEIN"/>
    <property type="match status" value="1"/>
</dbReference>
<accession>A0A7L4YR38</accession>
<dbReference type="SUPFAM" id="SSF56672">
    <property type="entry name" value="DNA/RNA polymerases"/>
    <property type="match status" value="1"/>
</dbReference>
<keyword evidence="1" id="KW-0227">DNA damage</keyword>
<dbReference type="GO" id="GO:0006281">
    <property type="term" value="P:DNA repair"/>
    <property type="evidence" value="ECO:0007669"/>
    <property type="project" value="InterPro"/>
</dbReference>
<proteinExistence type="predicted"/>
<feature type="domain" description="UmuC" evidence="3">
    <location>
        <begin position="55"/>
        <end position="162"/>
    </location>
</feature>
<dbReference type="InterPro" id="IPR001126">
    <property type="entry name" value="UmuC"/>
</dbReference>
<dbReference type="CDD" id="cd03468">
    <property type="entry name" value="PolY_like"/>
    <property type="match status" value="1"/>
</dbReference>
<protein>
    <submittedName>
        <fullName evidence="4">DNA polymerase Y family protein</fullName>
    </submittedName>
</protein>
<evidence type="ECO:0000256" key="2">
    <source>
        <dbReference type="SAM" id="MobiDB-lite"/>
    </source>
</evidence>
<name>A0A7L4YR38_9ACTN</name>
<evidence type="ECO:0000313" key="5">
    <source>
        <dbReference type="Proteomes" id="UP000463857"/>
    </source>
</evidence>
<dbReference type="PANTHER" id="PTHR35369">
    <property type="entry name" value="BLR3025 PROTEIN-RELATED"/>
    <property type="match status" value="1"/>
</dbReference>
<dbReference type="AlphaFoldDB" id="A0A7L4YR38"/>
<dbReference type="PROSITE" id="PS50173">
    <property type="entry name" value="UMUC"/>
    <property type="match status" value="1"/>
</dbReference>